<sequence>MDGAGAARHRAKWKSWRCRMRLTPTMAACGGGARGAATLLEQRDTNAVHNQCGGVRGGTHDESAGPRPDMPASTQQAESDAVGRERKVATWEMRASLGKEQRPAATMAGATGVSVLMEARARRWERGLAARP</sequence>
<protein>
    <submittedName>
        <fullName evidence="2">Uncharacterized protein</fullName>
    </submittedName>
</protein>
<dbReference type="HOGENOM" id="CLU_1920123_0_0_1"/>
<dbReference type="KEGG" id="zma:100381938"/>
<dbReference type="GeneID" id="100381938"/>
<dbReference type="RefSeq" id="XP_035819297.1">
    <property type="nucleotide sequence ID" value="XM_035963404.1"/>
</dbReference>
<dbReference type="EMBL" id="BT062658">
    <property type="protein sequence ID" value="ACN27355.1"/>
    <property type="molecule type" value="mRNA"/>
</dbReference>
<feature type="region of interest" description="Disordered" evidence="1">
    <location>
        <begin position="50"/>
        <end position="85"/>
    </location>
</feature>
<evidence type="ECO:0000313" key="2">
    <source>
        <dbReference type="EMBL" id="ACN27355.1"/>
    </source>
</evidence>
<organism evidence="2">
    <name type="scientific">Zea mays</name>
    <name type="common">Maize</name>
    <dbReference type="NCBI Taxonomy" id="4577"/>
    <lineage>
        <taxon>Eukaryota</taxon>
        <taxon>Viridiplantae</taxon>
        <taxon>Streptophyta</taxon>
        <taxon>Embryophyta</taxon>
        <taxon>Tracheophyta</taxon>
        <taxon>Spermatophyta</taxon>
        <taxon>Magnoliopsida</taxon>
        <taxon>Liliopsida</taxon>
        <taxon>Poales</taxon>
        <taxon>Poaceae</taxon>
        <taxon>PACMAD clade</taxon>
        <taxon>Panicoideae</taxon>
        <taxon>Andropogonodae</taxon>
        <taxon>Andropogoneae</taxon>
        <taxon>Tripsacinae</taxon>
        <taxon>Zea</taxon>
    </lineage>
</organism>
<accession>C0P2Y9</accession>
<dbReference type="AlphaFoldDB" id="C0P2Y9"/>
<evidence type="ECO:0000256" key="1">
    <source>
        <dbReference type="SAM" id="MobiDB-lite"/>
    </source>
</evidence>
<reference evidence="2" key="1">
    <citation type="journal article" date="2009" name="PLoS Genet.">
        <title>Sequencing, mapping, and analysis of 27,455 maize full-length cDNAs.</title>
        <authorList>
            <person name="Soderlund C."/>
            <person name="Descour A."/>
            <person name="Kudrna D."/>
            <person name="Bomhoff M."/>
            <person name="Boyd L."/>
            <person name="Currie J."/>
            <person name="Angelova A."/>
            <person name="Collura K."/>
            <person name="Wissotski M."/>
            <person name="Ashley E."/>
            <person name="Morrow D."/>
            <person name="Fernandes J."/>
            <person name="Walbot V."/>
            <person name="Yu Y."/>
        </authorList>
    </citation>
    <scope>NUCLEOTIDE SEQUENCE</scope>
    <source>
        <strain evidence="2">B73</strain>
    </source>
</reference>
<name>C0P2Y9_MAIZE</name>
<proteinExistence type="evidence at transcript level"/>
<reference evidence="2" key="2">
    <citation type="submission" date="2012-06" db="EMBL/GenBank/DDBJ databases">
        <authorList>
            <person name="Yu Y."/>
            <person name="Currie J."/>
            <person name="Lomeli R."/>
            <person name="Angelova A."/>
            <person name="Collura K."/>
            <person name="Wissotski M."/>
            <person name="Campos D."/>
            <person name="Kudrna D."/>
            <person name="Golser W."/>
            <person name="Ashely E."/>
            <person name="Descour A."/>
            <person name="Fernandes J."/>
            <person name="Soderlund C."/>
            <person name="Walbot V."/>
        </authorList>
    </citation>
    <scope>NUCLEOTIDE SEQUENCE</scope>
    <source>
        <strain evidence="2">B73</strain>
    </source>
</reference>